<feature type="domain" description="Cytidyltransferase-like" evidence="1">
    <location>
        <begin position="1"/>
        <end position="137"/>
    </location>
</feature>
<dbReference type="EMBL" id="UINC01010950">
    <property type="protein sequence ID" value="SVA48512.1"/>
    <property type="molecule type" value="Genomic_DNA"/>
</dbReference>
<dbReference type="SUPFAM" id="SSF52374">
    <property type="entry name" value="Nucleotidylyl transferase"/>
    <property type="match status" value="1"/>
</dbReference>
<name>A0A381W7S7_9ZZZZ</name>
<evidence type="ECO:0000313" key="2">
    <source>
        <dbReference type="EMBL" id="SVA48512.1"/>
    </source>
</evidence>
<organism evidence="2">
    <name type="scientific">marine metagenome</name>
    <dbReference type="NCBI Taxonomy" id="408172"/>
    <lineage>
        <taxon>unclassified sequences</taxon>
        <taxon>metagenomes</taxon>
        <taxon>ecological metagenomes</taxon>
    </lineage>
</organism>
<sequence>MGGTFDVLHSGHEALIQTALEVSVQVLIGLTTDERAGKRRAESQITSYGKRKDRLEGWLKSQGVEHRVEIVPLNDDWGPAALGKEFEGIIVSQETEDMALALNQVREEKGVDKLKIVVVPLVKAYDGHRISSSRIRNGEINSKGLRT</sequence>
<dbReference type="Pfam" id="PF01467">
    <property type="entry name" value="CTP_transf_like"/>
    <property type="match status" value="1"/>
</dbReference>
<dbReference type="GO" id="GO:0003824">
    <property type="term" value="F:catalytic activity"/>
    <property type="evidence" value="ECO:0007669"/>
    <property type="project" value="InterPro"/>
</dbReference>
<dbReference type="NCBIfam" id="TIGR00125">
    <property type="entry name" value="cyt_tran_rel"/>
    <property type="match status" value="1"/>
</dbReference>
<dbReference type="InterPro" id="IPR004821">
    <property type="entry name" value="Cyt_trans-like"/>
</dbReference>
<accession>A0A381W7S7</accession>
<protein>
    <recommendedName>
        <fullName evidence="1">Cytidyltransferase-like domain-containing protein</fullName>
    </recommendedName>
</protein>
<dbReference type="Gene3D" id="3.40.50.620">
    <property type="entry name" value="HUPs"/>
    <property type="match status" value="1"/>
</dbReference>
<dbReference type="InterPro" id="IPR014729">
    <property type="entry name" value="Rossmann-like_a/b/a_fold"/>
</dbReference>
<dbReference type="NCBIfam" id="NF001985">
    <property type="entry name" value="PRK00777.1"/>
    <property type="match status" value="1"/>
</dbReference>
<evidence type="ECO:0000259" key="1">
    <source>
        <dbReference type="Pfam" id="PF01467"/>
    </source>
</evidence>
<reference evidence="2" key="1">
    <citation type="submission" date="2018-05" db="EMBL/GenBank/DDBJ databases">
        <authorList>
            <person name="Lanie J.A."/>
            <person name="Ng W.-L."/>
            <person name="Kazmierczak K.M."/>
            <person name="Andrzejewski T.M."/>
            <person name="Davidsen T.M."/>
            <person name="Wayne K.J."/>
            <person name="Tettelin H."/>
            <person name="Glass J.I."/>
            <person name="Rusch D."/>
            <person name="Podicherti R."/>
            <person name="Tsui H.-C.T."/>
            <person name="Winkler M.E."/>
        </authorList>
    </citation>
    <scope>NUCLEOTIDE SEQUENCE</scope>
</reference>
<gene>
    <name evidence="2" type="ORF">METZ01_LOCUS101366</name>
</gene>
<dbReference type="AlphaFoldDB" id="A0A381W7S7"/>
<proteinExistence type="predicted"/>